<evidence type="ECO:0000256" key="2">
    <source>
        <dbReference type="ARBA" id="ARBA00022500"/>
    </source>
</evidence>
<evidence type="ECO:0000256" key="5">
    <source>
        <dbReference type="ARBA" id="ARBA00022729"/>
    </source>
</evidence>
<comment type="subcellular location">
    <subcellularLocation>
        <location evidence="1">Secreted</location>
    </subcellularLocation>
</comment>
<feature type="domain" description="Chemokine interleukin-8-like" evidence="9">
    <location>
        <begin position="26"/>
        <end position="84"/>
    </location>
</feature>
<evidence type="ECO:0000256" key="7">
    <source>
        <dbReference type="ARBA" id="ARBA00023198"/>
    </source>
</evidence>
<dbReference type="InterPro" id="IPR039809">
    <property type="entry name" value="Chemokine_b/g/d"/>
</dbReference>
<reference evidence="10" key="3">
    <citation type="submission" date="2025-09" db="UniProtKB">
        <authorList>
            <consortium name="Ensembl"/>
        </authorList>
    </citation>
    <scope>IDENTIFICATION</scope>
</reference>
<keyword evidence="11" id="KW-1185">Reference proteome</keyword>
<evidence type="ECO:0000256" key="4">
    <source>
        <dbReference type="ARBA" id="ARBA00022525"/>
    </source>
</evidence>
<name>A0A8C9R7K8_SCLFO</name>
<sequence length="105" mass="11749">MTCSSACTLALLATLCLHLFVSPSQSGDCCLRYSMKKYPCHKMKTYSIQSMMSSCDINAVIFHTMKGRYICADPAQKWTLDKRVSLHRSMKVSSTASLTLPRFLA</sequence>
<keyword evidence="4" id="KW-0964">Secreted</keyword>
<keyword evidence="3" id="KW-0202">Cytokine</keyword>
<dbReference type="OrthoDB" id="8870994at2759"/>
<dbReference type="AlphaFoldDB" id="A0A8C9R7K8"/>
<keyword evidence="2" id="KW-0145">Chemotaxis</keyword>
<keyword evidence="7" id="KW-0395">Inflammatory response</keyword>
<feature type="chain" id="PRO_5034321331" evidence="8">
    <location>
        <begin position="27"/>
        <end position="105"/>
    </location>
</feature>
<proteinExistence type="predicted"/>
<feature type="signal peptide" evidence="8">
    <location>
        <begin position="1"/>
        <end position="26"/>
    </location>
</feature>
<protein>
    <submittedName>
        <fullName evidence="10">Chemokine (C-C motif) ligand 20b</fullName>
    </submittedName>
</protein>
<reference evidence="10" key="2">
    <citation type="submission" date="2025-08" db="UniProtKB">
        <authorList>
            <consortium name="Ensembl"/>
        </authorList>
    </citation>
    <scope>IDENTIFICATION</scope>
</reference>
<dbReference type="InterPro" id="IPR036048">
    <property type="entry name" value="Interleukin_8-like_sf"/>
</dbReference>
<evidence type="ECO:0000256" key="3">
    <source>
        <dbReference type="ARBA" id="ARBA00022514"/>
    </source>
</evidence>
<accession>A0A8C9R7K8</accession>
<dbReference type="GeneTree" id="ENSGT01140000282650"/>
<dbReference type="Pfam" id="PF00048">
    <property type="entry name" value="IL8"/>
    <property type="match status" value="1"/>
</dbReference>
<dbReference type="GO" id="GO:0008009">
    <property type="term" value="F:chemokine activity"/>
    <property type="evidence" value="ECO:0007669"/>
    <property type="project" value="InterPro"/>
</dbReference>
<keyword evidence="5 8" id="KW-0732">Signal</keyword>
<evidence type="ECO:0000313" key="10">
    <source>
        <dbReference type="Ensembl" id="ENSSFOP00015012770.2"/>
    </source>
</evidence>
<dbReference type="Ensembl" id="ENSSFOT00015012931.2">
    <property type="protein sequence ID" value="ENSSFOP00015012770.2"/>
    <property type="gene ID" value="ENSSFOG00015008249.2"/>
</dbReference>
<evidence type="ECO:0000256" key="6">
    <source>
        <dbReference type="ARBA" id="ARBA00023157"/>
    </source>
</evidence>
<evidence type="ECO:0000256" key="1">
    <source>
        <dbReference type="ARBA" id="ARBA00004613"/>
    </source>
</evidence>
<gene>
    <name evidence="10" type="primary">LOC108927694</name>
</gene>
<dbReference type="GO" id="GO:0006955">
    <property type="term" value="P:immune response"/>
    <property type="evidence" value="ECO:0007669"/>
    <property type="project" value="InterPro"/>
</dbReference>
<evidence type="ECO:0000313" key="11">
    <source>
        <dbReference type="Proteomes" id="UP000694397"/>
    </source>
</evidence>
<dbReference type="GO" id="GO:0005615">
    <property type="term" value="C:extracellular space"/>
    <property type="evidence" value="ECO:0007669"/>
    <property type="project" value="UniProtKB-KW"/>
</dbReference>
<reference evidence="10 11" key="1">
    <citation type="submission" date="2019-04" db="EMBL/GenBank/DDBJ databases">
        <authorList>
            <consortium name="Wellcome Sanger Institute Data Sharing"/>
        </authorList>
    </citation>
    <scope>NUCLEOTIDE SEQUENCE [LARGE SCALE GENOMIC DNA]</scope>
</reference>
<dbReference type="Proteomes" id="UP000694397">
    <property type="component" value="Chromosome 19"/>
</dbReference>
<evidence type="ECO:0000259" key="9">
    <source>
        <dbReference type="SMART" id="SM00199"/>
    </source>
</evidence>
<dbReference type="PANTHER" id="PTHR12015:SF190">
    <property type="entry name" value="C-C MOTIF CHEMOKINE"/>
    <property type="match status" value="1"/>
</dbReference>
<dbReference type="Gene3D" id="2.40.50.40">
    <property type="match status" value="1"/>
</dbReference>
<dbReference type="InterPro" id="IPR001811">
    <property type="entry name" value="Chemokine_IL8-like_dom"/>
</dbReference>
<evidence type="ECO:0000256" key="8">
    <source>
        <dbReference type="SAM" id="SignalP"/>
    </source>
</evidence>
<dbReference type="PANTHER" id="PTHR12015">
    <property type="entry name" value="SMALL INDUCIBLE CYTOKINE A"/>
    <property type="match status" value="1"/>
</dbReference>
<dbReference type="SUPFAM" id="SSF54117">
    <property type="entry name" value="Interleukin 8-like chemokines"/>
    <property type="match status" value="1"/>
</dbReference>
<dbReference type="FunFam" id="2.40.50.40:FF:000012">
    <property type="entry name" value="C-C motif chemokine"/>
    <property type="match status" value="1"/>
</dbReference>
<keyword evidence="6" id="KW-1015">Disulfide bond</keyword>
<dbReference type="GO" id="GO:0006954">
    <property type="term" value="P:inflammatory response"/>
    <property type="evidence" value="ECO:0007669"/>
    <property type="project" value="UniProtKB-KW"/>
</dbReference>
<organism evidence="10 11">
    <name type="scientific">Scleropages formosus</name>
    <name type="common">Asian bonytongue</name>
    <name type="synonym">Osteoglossum formosum</name>
    <dbReference type="NCBI Taxonomy" id="113540"/>
    <lineage>
        <taxon>Eukaryota</taxon>
        <taxon>Metazoa</taxon>
        <taxon>Chordata</taxon>
        <taxon>Craniata</taxon>
        <taxon>Vertebrata</taxon>
        <taxon>Euteleostomi</taxon>
        <taxon>Actinopterygii</taxon>
        <taxon>Neopterygii</taxon>
        <taxon>Teleostei</taxon>
        <taxon>Osteoglossocephala</taxon>
        <taxon>Osteoglossomorpha</taxon>
        <taxon>Osteoglossiformes</taxon>
        <taxon>Osteoglossidae</taxon>
        <taxon>Scleropages</taxon>
    </lineage>
</organism>
<dbReference type="SMART" id="SM00199">
    <property type="entry name" value="SCY"/>
    <property type="match status" value="1"/>
</dbReference>